<comment type="caution">
    <text evidence="8">The sequence shown here is derived from an EMBL/GenBank/DDBJ whole genome shotgun (WGS) entry which is preliminary data.</text>
</comment>
<sequence length="306" mass="33202">MKTNVKVANIFIALLLTSSSFTAPAQDIKDKDIVIAIIDTGAEVTHPLIKENIWENPREIINGIDDDGNGFVDDVHGWNFVAHNNELTDNNGHGTHIAGIIQQRTQNAHVKYMILKYYDSGKTGEDNVSATVKAIQYATKMKVDIINYSGGGYDRNPTEEKAIREAQKQGILFVAAAGNGGLNTDTFGYYPASYKVSNIISVAAMDSQKRLIASSNYGSSSVDIAAPGKRILSSLPGGQYGYMTGTSQATAWVTGLAANLMLQKKTYVPEEIKRQLEVQGTRDLSLANKTKSQVRISALQESVPSL</sequence>
<evidence type="ECO:0000256" key="1">
    <source>
        <dbReference type="ARBA" id="ARBA00011073"/>
    </source>
</evidence>
<organism evidence="8 9">
    <name type="scientific">Bdellovibrio svalbardensis</name>
    <dbReference type="NCBI Taxonomy" id="2972972"/>
    <lineage>
        <taxon>Bacteria</taxon>
        <taxon>Pseudomonadati</taxon>
        <taxon>Bdellovibrionota</taxon>
        <taxon>Bdellovibrionia</taxon>
        <taxon>Bdellovibrionales</taxon>
        <taxon>Pseudobdellovibrionaceae</taxon>
        <taxon>Bdellovibrio</taxon>
    </lineage>
</organism>
<evidence type="ECO:0000256" key="5">
    <source>
        <dbReference type="PROSITE-ProRule" id="PRU01240"/>
    </source>
</evidence>
<dbReference type="PANTHER" id="PTHR43399">
    <property type="entry name" value="SUBTILISIN-RELATED"/>
    <property type="match status" value="1"/>
</dbReference>
<dbReference type="EMBL" id="JANRMI010000004">
    <property type="protein sequence ID" value="MDG0817588.1"/>
    <property type="molecule type" value="Genomic_DNA"/>
</dbReference>
<dbReference type="InterPro" id="IPR051048">
    <property type="entry name" value="Peptidase_S8/S53_subtilisin"/>
</dbReference>
<dbReference type="Gene3D" id="3.40.50.200">
    <property type="entry name" value="Peptidase S8/S53 domain"/>
    <property type="match status" value="1"/>
</dbReference>
<dbReference type="CDD" id="cd07473">
    <property type="entry name" value="Peptidases_S8_Subtilisin_like"/>
    <property type="match status" value="1"/>
</dbReference>
<dbReference type="PRINTS" id="PR00723">
    <property type="entry name" value="SUBTILISIN"/>
</dbReference>
<feature type="active site" description="Charge relay system" evidence="5">
    <location>
        <position position="39"/>
    </location>
</feature>
<dbReference type="InterPro" id="IPR034204">
    <property type="entry name" value="PfSUB1-like_cat_dom"/>
</dbReference>
<evidence type="ECO:0000313" key="9">
    <source>
        <dbReference type="Proteomes" id="UP001152321"/>
    </source>
</evidence>
<reference evidence="8" key="1">
    <citation type="submission" date="2022-08" db="EMBL/GenBank/DDBJ databases">
        <title>Novel Bdellovibrio Species Isolated from Svalbard: Designation Bdellovibrio svalbardensis.</title>
        <authorList>
            <person name="Mitchell R.J."/>
            <person name="Choi S.Y."/>
        </authorList>
    </citation>
    <scope>NUCLEOTIDE SEQUENCE</scope>
    <source>
        <strain evidence="8">PAP01</strain>
    </source>
</reference>
<feature type="active site" description="Charge relay system" evidence="5">
    <location>
        <position position="93"/>
    </location>
</feature>
<protein>
    <submittedName>
        <fullName evidence="8">S8 family serine peptidase</fullName>
    </submittedName>
</protein>
<dbReference type="Pfam" id="PF00082">
    <property type="entry name" value="Peptidase_S8"/>
    <property type="match status" value="1"/>
</dbReference>
<proteinExistence type="inferred from homology"/>
<accession>A0ABT6DL92</accession>
<dbReference type="PROSITE" id="PS51892">
    <property type="entry name" value="SUBTILASE"/>
    <property type="match status" value="1"/>
</dbReference>
<feature type="active site" description="Charge relay system" evidence="5">
    <location>
        <position position="247"/>
    </location>
</feature>
<keyword evidence="3 5" id="KW-0378">Hydrolase</keyword>
<keyword evidence="2 5" id="KW-0645">Protease</keyword>
<dbReference type="InterPro" id="IPR000209">
    <property type="entry name" value="Peptidase_S8/S53_dom"/>
</dbReference>
<dbReference type="PANTHER" id="PTHR43399:SF4">
    <property type="entry name" value="CELL WALL-ASSOCIATED PROTEASE"/>
    <property type="match status" value="1"/>
</dbReference>
<keyword evidence="9" id="KW-1185">Reference proteome</keyword>
<dbReference type="RefSeq" id="WP_277579060.1">
    <property type="nucleotide sequence ID" value="NZ_JANRMI010000004.1"/>
</dbReference>
<evidence type="ECO:0000256" key="3">
    <source>
        <dbReference type="ARBA" id="ARBA00022801"/>
    </source>
</evidence>
<feature type="domain" description="Peptidase S8/S53" evidence="7">
    <location>
        <begin position="31"/>
        <end position="276"/>
    </location>
</feature>
<feature type="chain" id="PRO_5046390364" evidence="6">
    <location>
        <begin position="26"/>
        <end position="306"/>
    </location>
</feature>
<dbReference type="InterPro" id="IPR015500">
    <property type="entry name" value="Peptidase_S8_subtilisin-rel"/>
</dbReference>
<keyword evidence="6" id="KW-0732">Signal</keyword>
<gene>
    <name evidence="8" type="ORF">NWE73_14505</name>
</gene>
<evidence type="ECO:0000313" key="8">
    <source>
        <dbReference type="EMBL" id="MDG0817588.1"/>
    </source>
</evidence>
<evidence type="ECO:0000259" key="7">
    <source>
        <dbReference type="Pfam" id="PF00082"/>
    </source>
</evidence>
<dbReference type="Proteomes" id="UP001152321">
    <property type="component" value="Unassembled WGS sequence"/>
</dbReference>
<dbReference type="InterPro" id="IPR036852">
    <property type="entry name" value="Peptidase_S8/S53_dom_sf"/>
</dbReference>
<dbReference type="SUPFAM" id="SSF52743">
    <property type="entry name" value="Subtilisin-like"/>
    <property type="match status" value="1"/>
</dbReference>
<keyword evidence="4 5" id="KW-0720">Serine protease</keyword>
<evidence type="ECO:0000256" key="2">
    <source>
        <dbReference type="ARBA" id="ARBA00022670"/>
    </source>
</evidence>
<feature type="signal peptide" evidence="6">
    <location>
        <begin position="1"/>
        <end position="25"/>
    </location>
</feature>
<evidence type="ECO:0000256" key="6">
    <source>
        <dbReference type="SAM" id="SignalP"/>
    </source>
</evidence>
<evidence type="ECO:0000256" key="4">
    <source>
        <dbReference type="ARBA" id="ARBA00022825"/>
    </source>
</evidence>
<comment type="similarity">
    <text evidence="1 5">Belongs to the peptidase S8 family.</text>
</comment>
<name>A0ABT6DL92_9BACT</name>